<dbReference type="SUPFAM" id="SSF47616">
    <property type="entry name" value="GST C-terminal domain-like"/>
    <property type="match status" value="1"/>
</dbReference>
<dbReference type="Pfam" id="PF17172">
    <property type="entry name" value="GST_N_4"/>
    <property type="match status" value="1"/>
</dbReference>
<dbReference type="OrthoDB" id="198787at2759"/>
<dbReference type="Pfam" id="PF17171">
    <property type="entry name" value="GST_C_6"/>
    <property type="match status" value="1"/>
</dbReference>
<dbReference type="GO" id="GO:0007005">
    <property type="term" value="P:mitochondrion organization"/>
    <property type="evidence" value="ECO:0007669"/>
    <property type="project" value="TreeGrafter"/>
</dbReference>
<dbReference type="InterPro" id="IPR050931">
    <property type="entry name" value="Mito_Protein_Transport_Metaxin"/>
</dbReference>
<dbReference type="Proteomes" id="UP000887229">
    <property type="component" value="Unassembled WGS sequence"/>
</dbReference>
<name>A0A9P7ZMT5_9HYPO</name>
<gene>
    <name evidence="3" type="ORF">F5Z01DRAFT_749923</name>
</gene>
<dbReference type="InterPro" id="IPR012336">
    <property type="entry name" value="Thioredoxin-like_fold"/>
</dbReference>
<reference evidence="3" key="1">
    <citation type="journal article" date="2021" name="IMA Fungus">
        <title>Genomic characterization of three marine fungi, including Emericellopsis atlantica sp. nov. with signatures of a generalist lifestyle and marine biomass degradation.</title>
        <authorList>
            <person name="Hagestad O.C."/>
            <person name="Hou L."/>
            <person name="Andersen J.H."/>
            <person name="Hansen E.H."/>
            <person name="Altermark B."/>
            <person name="Li C."/>
            <person name="Kuhnert E."/>
            <person name="Cox R.J."/>
            <person name="Crous P.W."/>
            <person name="Spatafora J.W."/>
            <person name="Lail K."/>
            <person name="Amirebrahimi M."/>
            <person name="Lipzen A."/>
            <person name="Pangilinan J."/>
            <person name="Andreopoulos W."/>
            <person name="Hayes R.D."/>
            <person name="Ng V."/>
            <person name="Grigoriev I.V."/>
            <person name="Jackson S.A."/>
            <person name="Sutton T.D.S."/>
            <person name="Dobson A.D.W."/>
            <person name="Rama T."/>
        </authorList>
    </citation>
    <scope>NUCLEOTIDE SEQUENCE</scope>
    <source>
        <strain evidence="3">TS7</strain>
    </source>
</reference>
<proteinExistence type="predicted"/>
<dbReference type="GO" id="GO:0001401">
    <property type="term" value="C:SAM complex"/>
    <property type="evidence" value="ECO:0007669"/>
    <property type="project" value="TreeGrafter"/>
</dbReference>
<dbReference type="GeneID" id="70297909"/>
<evidence type="ECO:0000313" key="3">
    <source>
        <dbReference type="EMBL" id="KAG9254556.1"/>
    </source>
</evidence>
<feature type="domain" description="Metaxin glutathione S-transferase" evidence="1">
    <location>
        <begin position="209"/>
        <end position="271"/>
    </location>
</feature>
<comment type="caution">
    <text evidence="3">The sequence shown here is derived from an EMBL/GenBank/DDBJ whole genome shotgun (WGS) entry which is preliminary data.</text>
</comment>
<dbReference type="PANTHER" id="PTHR12289:SF44">
    <property type="entry name" value="OUTER MEMBRANE PROTEIN (SAM35), PUTATIVE (AFU_ORTHOLOGUE AFUA_1G13180)-RELATED"/>
    <property type="match status" value="1"/>
</dbReference>
<feature type="domain" description="Thioredoxin-like fold" evidence="2">
    <location>
        <begin position="69"/>
        <end position="159"/>
    </location>
</feature>
<dbReference type="AlphaFoldDB" id="A0A9P7ZMT5"/>
<dbReference type="EMBL" id="MU251253">
    <property type="protein sequence ID" value="KAG9254556.1"/>
    <property type="molecule type" value="Genomic_DNA"/>
</dbReference>
<evidence type="ECO:0000259" key="2">
    <source>
        <dbReference type="Pfam" id="PF17172"/>
    </source>
</evidence>
<dbReference type="RefSeq" id="XP_046118480.1">
    <property type="nucleotide sequence ID" value="XM_046267006.1"/>
</dbReference>
<evidence type="ECO:0000313" key="4">
    <source>
        <dbReference type="Proteomes" id="UP000887229"/>
    </source>
</evidence>
<dbReference type="InterPro" id="IPR036282">
    <property type="entry name" value="Glutathione-S-Trfase_C_sf"/>
</dbReference>
<accession>A0A9P7ZMT5</accession>
<organism evidence="3 4">
    <name type="scientific">Emericellopsis atlantica</name>
    <dbReference type="NCBI Taxonomy" id="2614577"/>
    <lineage>
        <taxon>Eukaryota</taxon>
        <taxon>Fungi</taxon>
        <taxon>Dikarya</taxon>
        <taxon>Ascomycota</taxon>
        <taxon>Pezizomycotina</taxon>
        <taxon>Sordariomycetes</taxon>
        <taxon>Hypocreomycetidae</taxon>
        <taxon>Hypocreales</taxon>
        <taxon>Bionectriaceae</taxon>
        <taxon>Emericellopsis</taxon>
    </lineage>
</organism>
<evidence type="ECO:0000259" key="1">
    <source>
        <dbReference type="Pfam" id="PF17171"/>
    </source>
</evidence>
<protein>
    <submittedName>
        <fullName evidence="3">Uncharacterized protein</fullName>
    </submittedName>
</protein>
<sequence>MATTSSTPPTPRLLAIPQPLRRLFNAFPLQTLPPNALPHRAPPSTSSSSIPRLYIFTDNADDGRPSYNPSCLKAQAALRIAGVHVHVEPSNNHASPSGALPFLLTETGQVLSGGKIFDLARARGNLPTVKDARIQAYRALLDNAVRPAWLYALYLNPRNATLLAHLYLPSNPLIAIPTSTTLTQAASAEILKTTRTALISPLDLLSSYREALEALSTLLGEDDWFFGDVVGLFDAEVFAYTWLVGSLEWDDGAMEEVLQEFGNLVRHRERLYQRCWGHVGEKVS</sequence>
<keyword evidence="4" id="KW-1185">Reference proteome</keyword>
<dbReference type="CDD" id="cd03193">
    <property type="entry name" value="GST_C_Metaxin"/>
    <property type="match status" value="1"/>
</dbReference>
<dbReference type="InterPro" id="IPR033468">
    <property type="entry name" value="Metaxin_GST"/>
</dbReference>
<dbReference type="PANTHER" id="PTHR12289">
    <property type="entry name" value="METAXIN RELATED"/>
    <property type="match status" value="1"/>
</dbReference>